<reference evidence="1" key="1">
    <citation type="submission" date="2022-12" db="EMBL/GenBank/DDBJ databases">
        <title>Clostridium sp. nov., isolated from industrial wastewater.</title>
        <authorList>
            <person name="Jiayan W."/>
        </authorList>
    </citation>
    <scope>NUCLEOTIDE SEQUENCE</scope>
    <source>
        <strain evidence="1">ZC22-4</strain>
    </source>
</reference>
<dbReference type="EMBL" id="JAPQFJ010000010">
    <property type="protein sequence ID" value="MCY6959019.1"/>
    <property type="molecule type" value="Genomic_DNA"/>
</dbReference>
<comment type="caution">
    <text evidence="1">The sequence shown here is derived from an EMBL/GenBank/DDBJ whole genome shotgun (WGS) entry which is preliminary data.</text>
</comment>
<evidence type="ECO:0000313" key="1">
    <source>
        <dbReference type="EMBL" id="MCY6956997.1"/>
    </source>
</evidence>
<accession>A0ABT4D401</accession>
<dbReference type="Gene3D" id="3.40.50.1220">
    <property type="entry name" value="TPP-binding domain"/>
    <property type="match status" value="1"/>
</dbReference>
<feature type="non-terminal residue" evidence="1">
    <location>
        <position position="1"/>
    </location>
</feature>
<protein>
    <submittedName>
        <fullName evidence="1">Electron transfer flavoprotein subunit alpha</fullName>
    </submittedName>
</protein>
<dbReference type="EMBL" id="JAPQFJ010000001">
    <property type="protein sequence ID" value="MCY6956997.1"/>
    <property type="molecule type" value="Genomic_DNA"/>
</dbReference>
<keyword evidence="3" id="KW-1185">Reference proteome</keyword>
<dbReference type="SUPFAM" id="SSF52467">
    <property type="entry name" value="DHS-like NAD/FAD-binding domain"/>
    <property type="match status" value="1"/>
</dbReference>
<sequence length="35" mass="3728">NRDADAAIMKVADLGIVGDVTKVIPELVAQVKSYK</sequence>
<organism evidence="1 3">
    <name type="scientific">Clostridium brassicae</name>
    <dbReference type="NCBI Taxonomy" id="2999072"/>
    <lineage>
        <taxon>Bacteria</taxon>
        <taxon>Bacillati</taxon>
        <taxon>Bacillota</taxon>
        <taxon>Clostridia</taxon>
        <taxon>Eubacteriales</taxon>
        <taxon>Clostridiaceae</taxon>
        <taxon>Clostridium</taxon>
    </lineage>
</organism>
<gene>
    <name evidence="1" type="ORF">OW729_00005</name>
    <name evidence="2" type="ORF">OW729_10425</name>
</gene>
<evidence type="ECO:0000313" key="2">
    <source>
        <dbReference type="EMBL" id="MCY6959019.1"/>
    </source>
</evidence>
<name>A0ABT4D401_9CLOT</name>
<dbReference type="Proteomes" id="UP001144612">
    <property type="component" value="Unassembled WGS sequence"/>
</dbReference>
<dbReference type="InterPro" id="IPR029035">
    <property type="entry name" value="DHS-like_NAD/FAD-binding_dom"/>
</dbReference>
<evidence type="ECO:0000313" key="3">
    <source>
        <dbReference type="Proteomes" id="UP001144612"/>
    </source>
</evidence>
<proteinExistence type="predicted"/>